<dbReference type="SUPFAM" id="SSF56204">
    <property type="entry name" value="Hect, E3 ligase catalytic domain"/>
    <property type="match status" value="1"/>
</dbReference>
<evidence type="ECO:0000313" key="17">
    <source>
        <dbReference type="Proteomes" id="UP000001997"/>
    </source>
</evidence>
<dbReference type="GO" id="GO:0005634">
    <property type="term" value="C:nucleus"/>
    <property type="evidence" value="ECO:0007669"/>
    <property type="project" value="UniProtKB-SubCell"/>
</dbReference>
<dbReference type="GO" id="GO:0061630">
    <property type="term" value="F:ubiquitin protein ligase activity"/>
    <property type="evidence" value="ECO:0007669"/>
    <property type="project" value="UniProtKB-EC"/>
</dbReference>
<keyword evidence="17" id="KW-1185">Reference proteome</keyword>
<dbReference type="InterPro" id="IPR010309">
    <property type="entry name" value="E3_Ub_ligase_DUF908"/>
</dbReference>
<evidence type="ECO:0000256" key="4">
    <source>
        <dbReference type="ARBA" id="ARBA00012485"/>
    </source>
</evidence>
<evidence type="ECO:0000256" key="3">
    <source>
        <dbReference type="ARBA" id="ARBA00004906"/>
    </source>
</evidence>
<protein>
    <recommendedName>
        <fullName evidence="4">HECT-type E3 ubiquitin transferase</fullName>
        <ecNumber evidence="4">2.3.2.26</ecNumber>
    </recommendedName>
    <alternativeName>
        <fullName evidence="11">HECT-type E3 ubiquitin transferase TOM1</fullName>
    </alternativeName>
</protein>
<feature type="compositionally biased region" description="Acidic residues" evidence="14">
    <location>
        <begin position="2118"/>
        <end position="2133"/>
    </location>
</feature>
<dbReference type="Pfam" id="PF14377">
    <property type="entry name" value="UBM"/>
    <property type="match status" value="2"/>
</dbReference>
<evidence type="ECO:0000256" key="13">
    <source>
        <dbReference type="SAM" id="Coils"/>
    </source>
</evidence>
<feature type="region of interest" description="Disordered" evidence="14">
    <location>
        <begin position="1920"/>
        <end position="1951"/>
    </location>
</feature>
<evidence type="ECO:0000256" key="14">
    <source>
        <dbReference type="SAM" id="MobiDB-lite"/>
    </source>
</evidence>
<dbReference type="FunFam" id="3.30.2160.10:FF:000001">
    <property type="entry name" value="E3 ubiquitin-protein ligase NEDD4-like"/>
    <property type="match status" value="1"/>
</dbReference>
<feature type="compositionally biased region" description="Acidic residues" evidence="14">
    <location>
        <begin position="1994"/>
        <end position="2048"/>
    </location>
</feature>
<dbReference type="FunCoup" id="A5DI19">
    <property type="interactions" value="1087"/>
</dbReference>
<evidence type="ECO:0000256" key="9">
    <source>
        <dbReference type="ARBA" id="ARBA00023242"/>
    </source>
</evidence>
<evidence type="ECO:0000256" key="12">
    <source>
        <dbReference type="PROSITE-ProRule" id="PRU00104"/>
    </source>
</evidence>
<comment type="pathway">
    <text evidence="3">Protein modification; protein ubiquitination.</text>
</comment>
<keyword evidence="9" id="KW-0539">Nucleus</keyword>
<sequence>MIISKRNHLEKMEMAEPLKDLIDEMTTSPLPDLTQLLQNNLTWERPRGDLYHWVPVLNRFDEILETQIQKYGFDKEIVPLCEVSESDDSLVTSILLYTSVLLEHCSNRSIYASSDRLYQLVLAPSISIQQATLKVMVCMGELFVQTSTSKYAAPKPIRSKIIQIAKSFPPPVPASSFQNKSEKDKSFMQLTCLDLLNPKTKYPTKWKSIEFHYFAEKPTPSKRERKKKSKREAAEKSDPPEGLTRFLLPEESVRKHSLQQIYDMASASIPQQYWFEFSLHARVAKAMNSKTSDALKLREGLLNTKLIALAYVCCIIPNELDPSILTDLVQIISPESSSMVTRNLYFNAIKALECISLRRVWSSDLIRSLGGNVSHGVLFQCIRHIRTKIINEDDDCFEKAYIHLFNMIGNMIPINSLATRLAAGGLLKELLDFFNVKSKYRWTCSAATHLTTLFISSHTDSMADFVALGGFKRLIENIEYEVNFALENPGFGGGAPKSAKVYYTITFRQANYIRNMLQLTTHLIETELGDRLRNLFDSSILHSFNLILENNWTFGPLILGATIDAIFYIIHNEPTAFPILKEGKVVDTILDNYETLFMPSPDLLVTLPEVLGAICLNKDGLQKVLDSNAIHKYFQSFLEVKYAKELVRADMATNLGCSFDELGRHYPSLKPVILREVKLLAQRLPGVISDSVSGIKMYESDGRALYSSTEEIIKDEDGEAQIDSWETSSTAYVLDNFFFFLGGLLQDSGQWGKDAMSEIPFSVWLEFLKIKNTPYDYTNSNGFSTFMGVLKYFDDEDRNYGLPVLFEEIKSKIETPLLTDFFSYSSKLSYFSLTEHSIEQSTEVLSELNVLNTLLFALTETYVNPSFLFHERFHQLTDFFGAKGFSVLERIGSMLQQSIMEEAKINSMLPADVSMNTSPVFDISKESTPIILHPKEPGDHSSKSQEATNAPFKNTLQLRYLMFRFQNYAVILFGSLGKICMHKRQDFVQADWRRSAVEITIEIGRIFSKLVDYSEVLKQDNDKSLFERYFLSLTDICLYILVQKERNKAMLQTSLAMSFLQNGVLHGIRENTCQVFANLLSLPEPDKTSESTAEKYYISTDPHDILSKATAKAIQLLLYLCDEDSILQLPSGKNYFHQGYDNSPDDHLVSTFAMQCKVEALKLLDSFVELLKQGVIGSLQPPITKAIAHLGKQLFNDTHEEKITDFYPLDVKNVHPPVDQVNYLITLGMSEQNANHFFRHASHLDQGTLPTCPNLELNEDDWGDYVARINEDAIDFSLHYPSSPSLNEFKQLRADFSSQSFAIWNLFAKLSPSCISNIVEAYLAQASTADERENLVSGLMDEVTKAAVSFADNSEEREKLDISAQFLRSAIKIQKPKYSVYDRIADFTLNELQHRSENLNFPYFYSMLQIMEQVLCFKSLPELEPSRHNENFKFGDPYLLDDSRVKFLCQLVLDLKGLNSIDAAMSVTKILILLTQTDIFLLQVAKSNVLPELLKFSRSLDRERGFILNGEKSFTKADRQKNQEIYDRYHNALIVLFRRCFENSGFLKINFSVELNEASRLSSRSKRDLRFILRESSTLIFRQPLTFADVFSERYRLHNYDGAELTPTSLNVYRLSDAEIKRGTNSDVHMADSMEEDASSSDYKPLHSTGLVHLLISELMELSKTDWFSDPVDSDSKKREGDNTSKMKREFEVFKNPNFSYACFLLQTLTELLSSYKDAKLEFLTFSKKNGNELKPRSTALNFLLHQLLPTNSLQHSSGLEGDRRVAISSITRLAILGLVSTPLLSGENAVVPTNEDVDMAFIRKFFVDVFSKTLMESFRSPSSIESRYSKLIDQCELCGSLISSKFRETAEPILNKNATKHDQFYVARVFVDNNLPQLLSSLVGELDLNFPQIHKVMKACLKPVTLLGKIKTDQHDLFDGETVDKDDDEEVPEVMEEGDETPDLFKNSTLGMYDVEDESEDEMDYYDENGPLEVLMSGDEVSDEDGELNSSEEGSESSFDEDSDLNDDDVDEMDEVGDQDIEIIDELELDADDSGSNDSLGEDEDVSDSFSNYSGDFDEDLTDENSMGEEDESEYDEEDLDGWIEAFEDDAGDVSSHDNASSVHNADRDSHRAVDLELNDSGDEDEELSDDDMQPRSGLPSRTREREFTTFLDTIVPNGRNDDYLFFGDLFTRANRGNIARGEIHIGVHDNMSQFDRAFDSLIEMLNNPKRNPDNVKNEMYLKSTVERWEDTYRMFKDEVSSSETRIIPAILNRIEADSIELNKKRLEEVKKQREEREERLKKKAEEEKILREKEAREREERQNTAPPHEPVLVHIGDREVDICGTDIDPEFFEALPDDMREEVFTQHVRERRANATSQDGEAREIDPDFLDALPENIRDEILQQESMARRFSGLSDPRFDSADNDDDADEEDMQTARSIILPSSGSEIDAHSTLRDQDLSSPASKAKKSYATSLMGKSGVAAIIRLLFVPQPLVKRECIYQALHYTCNNKQSRTEVMNYLVALLYDGLNNKRPLDKLMAQIDNRVGVEQSKNTDAKNAKCPVECTPLTLGLQVIEAIDYLLERNNHVRYYICKEHENPFMSKKSSKKLRASAHLSKESKYPINLLLKLLENDIICENQAFVDILARVLQMSTKAISAFVRTKLGLQANSNLPYVPEHNVSQVIKILTAKECPNATFMRTIGAMQNLSVLPNAQKTFSLELSDKATSLGSTIIEDLNALSKDLEQCSDPDKGMAHSKAFSKFCAASSDQAKLLRILTALDYMFETKEKKEKVDEVEELTGLYKRLALGTLWDALSECLQLLDGRSNTFQITTALLPLIESLMVVCKHSRVNEVQVKDVTKYEARKVDFKKEPIESLFFSFTDEHKKILNHMVRTNPNLMSGPFGMLIRNPRVLEFDNKKNYFDRKLHEESDDNSKIAINVRRDQVFLDSYRALFFKSKDEVRKSKLEISFKGESGVDAGGVTREWYQVLSRQMFNPDYALFTPVASDETTFHPNRTSFINPEHLSFFKFIGMIIGKAIYDSNFLDCHFSRAVYKRLLGRPVSLKDMETLDNDYFKSLMWMLENDITDVITEDFSVETDDYGEHKVIDLIENGHNIPVTEENKQEYVKLVVEYRLQTSVAEQMNNFLAGFHDMIPKDLVSIFDEQELELLISGLPDIDVSDWKSNTEYHNYSPSSIQIQWFWRAVMSFDNEERAKLLQFATGTSKVPLNGFKELSGSNGISKFSIHRDYGTTDRLPSSHTCFNQIDLPAYETYETLRGSLLLAITEGHEGFGLA</sequence>
<feature type="compositionally biased region" description="Basic and acidic residues" evidence="14">
    <location>
        <begin position="2106"/>
        <end position="2116"/>
    </location>
</feature>
<evidence type="ECO:0000313" key="16">
    <source>
        <dbReference type="EMBL" id="EDK38822.2"/>
    </source>
</evidence>
<dbReference type="FunFam" id="3.30.2410.10:FF:000004">
    <property type="entry name" value="E3 ubiquitin-protein ligase HUWE1, variant"/>
    <property type="match status" value="1"/>
</dbReference>
<feature type="region of interest" description="Disordered" evidence="14">
    <location>
        <begin position="2092"/>
        <end position="2145"/>
    </location>
</feature>
<dbReference type="GO" id="GO:0006511">
    <property type="term" value="P:ubiquitin-dependent protein catabolic process"/>
    <property type="evidence" value="ECO:0007669"/>
    <property type="project" value="TreeGrafter"/>
</dbReference>
<dbReference type="InterPro" id="IPR010314">
    <property type="entry name" value="E3_Ub_ligase_DUF913"/>
</dbReference>
<dbReference type="Gene3D" id="3.90.1750.10">
    <property type="entry name" value="Hect, E3 ligase catalytic domains"/>
    <property type="match status" value="1"/>
</dbReference>
<dbReference type="PANTHER" id="PTHR11254:SF67">
    <property type="entry name" value="E3 UBIQUITIN-PROTEIN LIGASE HUWE1"/>
    <property type="match status" value="1"/>
</dbReference>
<evidence type="ECO:0000259" key="15">
    <source>
        <dbReference type="PROSITE" id="PS50237"/>
    </source>
</evidence>
<evidence type="ECO:0000256" key="7">
    <source>
        <dbReference type="ARBA" id="ARBA00022786"/>
    </source>
</evidence>
<evidence type="ECO:0000256" key="8">
    <source>
        <dbReference type="ARBA" id="ARBA00022816"/>
    </source>
</evidence>
<evidence type="ECO:0000256" key="6">
    <source>
        <dbReference type="ARBA" id="ARBA00022679"/>
    </source>
</evidence>
<dbReference type="EC" id="2.3.2.26" evidence="4"/>
<dbReference type="SMART" id="SM00119">
    <property type="entry name" value="HECTc"/>
    <property type="match status" value="1"/>
</dbReference>
<dbReference type="Gene3D" id="3.30.2160.10">
    <property type="entry name" value="Hect, E3 ligase catalytic domain"/>
    <property type="match status" value="1"/>
</dbReference>
<name>A5DI19_PICGU</name>
<evidence type="ECO:0000256" key="5">
    <source>
        <dbReference type="ARBA" id="ARBA00022448"/>
    </source>
</evidence>
<feature type="region of interest" description="Disordered" evidence="14">
    <location>
        <begin position="2391"/>
        <end position="2415"/>
    </location>
</feature>
<accession>A5DI19</accession>
<dbReference type="STRING" id="294746.A5DI19"/>
<evidence type="ECO:0000256" key="10">
    <source>
        <dbReference type="ARBA" id="ARBA00034494"/>
    </source>
</evidence>
<comment type="similarity">
    <text evidence="10">Belongs to the UPL family. TOM1/PTR1 subfamily.</text>
</comment>
<evidence type="ECO:0000256" key="1">
    <source>
        <dbReference type="ARBA" id="ARBA00000885"/>
    </source>
</evidence>
<dbReference type="FunFam" id="3.90.1750.10:FF:000003">
    <property type="entry name" value="E3 ubiquitin-protein ligase UPL1"/>
    <property type="match status" value="1"/>
</dbReference>
<reference evidence="16 17" key="1">
    <citation type="journal article" date="2009" name="Nature">
        <title>Evolution of pathogenicity and sexual reproduction in eight Candida genomes.</title>
        <authorList>
            <person name="Butler G."/>
            <person name="Rasmussen M.D."/>
            <person name="Lin M.F."/>
            <person name="Santos M.A."/>
            <person name="Sakthikumar S."/>
            <person name="Munro C.A."/>
            <person name="Rheinbay E."/>
            <person name="Grabherr M."/>
            <person name="Forche A."/>
            <person name="Reedy J.L."/>
            <person name="Agrafioti I."/>
            <person name="Arnaud M.B."/>
            <person name="Bates S."/>
            <person name="Brown A.J."/>
            <person name="Brunke S."/>
            <person name="Costanzo M.C."/>
            <person name="Fitzpatrick D.A."/>
            <person name="de Groot P.W."/>
            <person name="Harris D."/>
            <person name="Hoyer L.L."/>
            <person name="Hube B."/>
            <person name="Klis F.M."/>
            <person name="Kodira C."/>
            <person name="Lennard N."/>
            <person name="Logue M.E."/>
            <person name="Martin R."/>
            <person name="Neiman A.M."/>
            <person name="Nikolaou E."/>
            <person name="Quail M.A."/>
            <person name="Quinn J."/>
            <person name="Santos M.C."/>
            <person name="Schmitzberger F.F."/>
            <person name="Sherlock G."/>
            <person name="Shah P."/>
            <person name="Silverstein K.A."/>
            <person name="Skrzypek M.S."/>
            <person name="Soll D."/>
            <person name="Staggs R."/>
            <person name="Stansfield I."/>
            <person name="Stumpf M.P."/>
            <person name="Sudbery P.E."/>
            <person name="Srikantha T."/>
            <person name="Zeng Q."/>
            <person name="Berman J."/>
            <person name="Berriman M."/>
            <person name="Heitman J."/>
            <person name="Gow N.A."/>
            <person name="Lorenz M.C."/>
            <person name="Birren B.W."/>
            <person name="Kellis M."/>
            <person name="Cuomo C.A."/>
        </authorList>
    </citation>
    <scope>NUCLEOTIDE SEQUENCE [LARGE SCALE GENOMIC DNA]</scope>
    <source>
        <strain evidence="17">ATCC 6260 / CBS 566 / DSM 6381 / JCM 1539 / NBRC 10279 / NRRL Y-324</strain>
    </source>
</reference>
<feature type="active site" description="Glycyl thioester intermediate" evidence="12">
    <location>
        <position position="3241"/>
    </location>
</feature>
<feature type="coiled-coil region" evidence="13">
    <location>
        <begin position="2258"/>
        <end position="2305"/>
    </location>
</feature>
<dbReference type="OMA" id="DCHFSRE"/>
<feature type="compositionally biased region" description="Acidic residues" evidence="14">
    <location>
        <begin position="2057"/>
        <end position="2079"/>
    </location>
</feature>
<gene>
    <name evidence="16" type="ORF">PGUG_02920</name>
</gene>
<dbReference type="GeneID" id="5127228"/>
<dbReference type="CDD" id="cd00078">
    <property type="entry name" value="HECTc"/>
    <property type="match status" value="1"/>
</dbReference>
<dbReference type="OrthoDB" id="8068875at2759"/>
<dbReference type="EMBL" id="CH408157">
    <property type="protein sequence ID" value="EDK38822.2"/>
    <property type="molecule type" value="Genomic_DNA"/>
</dbReference>
<keyword evidence="13" id="KW-0175">Coiled coil</keyword>
<comment type="catalytic activity">
    <reaction evidence="1">
        <text>S-ubiquitinyl-[E2 ubiquitin-conjugating enzyme]-L-cysteine + [acceptor protein]-L-lysine = [E2 ubiquitin-conjugating enzyme]-L-cysteine + N(6)-ubiquitinyl-[acceptor protein]-L-lysine.</text>
        <dbReference type="EC" id="2.3.2.26"/>
    </reaction>
</comment>
<dbReference type="RefSeq" id="XP_001485191.2">
    <property type="nucleotide sequence ID" value="XM_001485141.1"/>
</dbReference>
<dbReference type="HOGENOM" id="CLU_000215_0_1_1"/>
<dbReference type="KEGG" id="pgu:PGUG_02920"/>
<feature type="compositionally biased region" description="Acidic residues" evidence="14">
    <location>
        <begin position="2404"/>
        <end position="2415"/>
    </location>
</feature>
<proteinExistence type="inferred from homology"/>
<dbReference type="GO" id="GO:0051028">
    <property type="term" value="P:mRNA transport"/>
    <property type="evidence" value="ECO:0007669"/>
    <property type="project" value="UniProtKB-KW"/>
</dbReference>
<dbReference type="PROSITE" id="PS50237">
    <property type="entry name" value="HECT"/>
    <property type="match status" value="1"/>
</dbReference>
<keyword evidence="8" id="KW-0509">mRNA transport</keyword>
<dbReference type="InterPro" id="IPR035983">
    <property type="entry name" value="Hect_E3_ubiquitin_ligase"/>
</dbReference>
<dbReference type="GO" id="GO:0000209">
    <property type="term" value="P:protein polyubiquitination"/>
    <property type="evidence" value="ECO:0007669"/>
    <property type="project" value="TreeGrafter"/>
</dbReference>
<dbReference type="Gene3D" id="3.30.2410.10">
    <property type="entry name" value="Hect, E3 ligase catalytic domain"/>
    <property type="match status" value="1"/>
</dbReference>
<feature type="region of interest" description="Disordered" evidence="14">
    <location>
        <begin position="220"/>
        <end position="243"/>
    </location>
</feature>
<feature type="compositionally biased region" description="Acidic residues" evidence="14">
    <location>
        <begin position="1920"/>
        <end position="1943"/>
    </location>
</feature>
<dbReference type="InterPro" id="IPR000569">
    <property type="entry name" value="HECT_dom"/>
</dbReference>
<dbReference type="UniPathway" id="UPA00143"/>
<dbReference type="Pfam" id="PF06012">
    <property type="entry name" value="DUF908"/>
    <property type="match status" value="1"/>
</dbReference>
<dbReference type="GO" id="GO:0005737">
    <property type="term" value="C:cytoplasm"/>
    <property type="evidence" value="ECO:0007669"/>
    <property type="project" value="TreeGrafter"/>
</dbReference>
<keyword evidence="7 12" id="KW-0833">Ubl conjugation pathway</keyword>
<dbReference type="InParanoid" id="A5DI19"/>
<comment type="subcellular location">
    <subcellularLocation>
        <location evidence="2">Nucleus</location>
    </subcellularLocation>
</comment>
<dbReference type="InterPro" id="IPR050409">
    <property type="entry name" value="E3_ubiq-protein_ligase"/>
</dbReference>
<keyword evidence="5" id="KW-0813">Transport</keyword>
<dbReference type="Pfam" id="PF00632">
    <property type="entry name" value="HECT"/>
    <property type="match status" value="1"/>
</dbReference>
<dbReference type="PANTHER" id="PTHR11254">
    <property type="entry name" value="HECT DOMAIN UBIQUITIN-PROTEIN LIGASE"/>
    <property type="match status" value="1"/>
</dbReference>
<feature type="region of interest" description="Disordered" evidence="14">
    <location>
        <begin position="1981"/>
        <end position="2079"/>
    </location>
</feature>
<evidence type="ECO:0000256" key="11">
    <source>
        <dbReference type="ARBA" id="ARBA00076267"/>
    </source>
</evidence>
<evidence type="ECO:0000256" key="2">
    <source>
        <dbReference type="ARBA" id="ARBA00004123"/>
    </source>
</evidence>
<dbReference type="Proteomes" id="UP000001997">
    <property type="component" value="Unassembled WGS sequence"/>
</dbReference>
<dbReference type="Pfam" id="PF06025">
    <property type="entry name" value="DUF913"/>
    <property type="match status" value="1"/>
</dbReference>
<dbReference type="VEuPathDB" id="FungiDB:PGUG_02920"/>
<keyword evidence="6" id="KW-0808">Transferase</keyword>
<dbReference type="eggNOG" id="KOG0939">
    <property type="taxonomic scope" value="Eukaryota"/>
</dbReference>
<dbReference type="InterPro" id="IPR025527">
    <property type="entry name" value="HUWE1/Rev1_UBM"/>
</dbReference>
<feature type="domain" description="HECT" evidence="15">
    <location>
        <begin position="2938"/>
        <end position="3274"/>
    </location>
</feature>
<organism evidence="16 17">
    <name type="scientific">Meyerozyma guilliermondii (strain ATCC 6260 / CBS 566 / DSM 6381 / JCM 1539 / NBRC 10279 / NRRL Y-324)</name>
    <name type="common">Yeast</name>
    <name type="synonym">Candida guilliermondii</name>
    <dbReference type="NCBI Taxonomy" id="294746"/>
    <lineage>
        <taxon>Eukaryota</taxon>
        <taxon>Fungi</taxon>
        <taxon>Dikarya</taxon>
        <taxon>Ascomycota</taxon>
        <taxon>Saccharomycotina</taxon>
        <taxon>Pichiomycetes</taxon>
        <taxon>Debaryomycetaceae</taxon>
        <taxon>Meyerozyma</taxon>
    </lineage>
</organism>